<name>A0A0A0JT72_9MICO</name>
<evidence type="ECO:0000256" key="1">
    <source>
        <dbReference type="SAM" id="Phobius"/>
    </source>
</evidence>
<comment type="caution">
    <text evidence="2">The sequence shown here is derived from an EMBL/GenBank/DDBJ whole genome shotgun (WGS) entry which is preliminary data.</text>
</comment>
<keyword evidence="1" id="KW-1133">Transmembrane helix</keyword>
<keyword evidence="1" id="KW-0812">Transmembrane</keyword>
<evidence type="ECO:0000313" key="2">
    <source>
        <dbReference type="EMBL" id="KGN40358.1"/>
    </source>
</evidence>
<evidence type="ECO:0000313" key="3">
    <source>
        <dbReference type="Proteomes" id="UP000030013"/>
    </source>
</evidence>
<keyword evidence="3" id="KW-1185">Reference proteome</keyword>
<feature type="transmembrane region" description="Helical" evidence="1">
    <location>
        <begin position="41"/>
        <end position="64"/>
    </location>
</feature>
<dbReference type="STRING" id="1385519.N801_14795"/>
<feature type="transmembrane region" description="Helical" evidence="1">
    <location>
        <begin position="70"/>
        <end position="89"/>
    </location>
</feature>
<keyword evidence="1" id="KW-0472">Membrane</keyword>
<sequence length="112" mass="11750">MGKKARRVADETPVASYELHTLDPDVEPTRVADPWDAPTRVAYLVVLFLALSVLALVVGMAGLGMFPDGAVIPVVIGDVILATLGLAVLSPSRSVRLIKALSAVRGVFKAGE</sequence>
<reference evidence="2 3" key="1">
    <citation type="submission" date="2013-08" db="EMBL/GenBank/DDBJ databases">
        <title>The genome sequence of Knoellia aerolata.</title>
        <authorList>
            <person name="Zhu W."/>
            <person name="Wang G."/>
        </authorList>
    </citation>
    <scope>NUCLEOTIDE SEQUENCE [LARGE SCALE GENOMIC DNA]</scope>
    <source>
        <strain evidence="2 3">DSM 18566</strain>
    </source>
</reference>
<accession>A0A0A0JT72</accession>
<proteinExistence type="predicted"/>
<dbReference type="RefSeq" id="WP_035939041.1">
    <property type="nucleotide sequence ID" value="NZ_AVPL01000044.1"/>
</dbReference>
<protein>
    <submittedName>
        <fullName evidence="2">Uncharacterized protein</fullName>
    </submittedName>
</protein>
<dbReference type="AlphaFoldDB" id="A0A0A0JT72"/>
<organism evidence="2 3">
    <name type="scientific">Knoellia aerolata DSM 18566</name>
    <dbReference type="NCBI Taxonomy" id="1385519"/>
    <lineage>
        <taxon>Bacteria</taxon>
        <taxon>Bacillati</taxon>
        <taxon>Actinomycetota</taxon>
        <taxon>Actinomycetes</taxon>
        <taxon>Micrococcales</taxon>
        <taxon>Intrasporangiaceae</taxon>
        <taxon>Knoellia</taxon>
    </lineage>
</organism>
<dbReference type="EMBL" id="AVPL01000044">
    <property type="protein sequence ID" value="KGN40358.1"/>
    <property type="molecule type" value="Genomic_DNA"/>
</dbReference>
<dbReference type="Proteomes" id="UP000030013">
    <property type="component" value="Unassembled WGS sequence"/>
</dbReference>
<gene>
    <name evidence="2" type="ORF">N801_14795</name>
</gene>